<name>A0A0V1FMX1_TRIPS</name>
<comment type="caution">
    <text evidence="1">The sequence shown here is derived from an EMBL/GenBank/DDBJ whole genome shotgun (WGS) entry which is preliminary data.</text>
</comment>
<protein>
    <submittedName>
        <fullName evidence="1">Uncharacterized protein</fullName>
    </submittedName>
</protein>
<evidence type="ECO:0000313" key="2">
    <source>
        <dbReference type="Proteomes" id="UP000054995"/>
    </source>
</evidence>
<reference evidence="1 2" key="1">
    <citation type="submission" date="2015-01" db="EMBL/GenBank/DDBJ databases">
        <title>Evolution of Trichinella species and genotypes.</title>
        <authorList>
            <person name="Korhonen P.K."/>
            <person name="Edoardo P."/>
            <person name="Giuseppe L.R."/>
            <person name="Gasser R.B."/>
        </authorList>
    </citation>
    <scope>NUCLEOTIDE SEQUENCE [LARGE SCALE GENOMIC DNA]</scope>
    <source>
        <strain evidence="1">ISS470</strain>
    </source>
</reference>
<dbReference type="EMBL" id="JYDT01000056">
    <property type="protein sequence ID" value="KRY87399.1"/>
    <property type="molecule type" value="Genomic_DNA"/>
</dbReference>
<dbReference type="AlphaFoldDB" id="A0A0V1FMX1"/>
<gene>
    <name evidence="1" type="ORF">T4D_16484</name>
</gene>
<accession>A0A0V1FMX1</accession>
<proteinExistence type="predicted"/>
<organism evidence="1 2">
    <name type="scientific">Trichinella pseudospiralis</name>
    <name type="common">Parasitic roundworm</name>
    <dbReference type="NCBI Taxonomy" id="6337"/>
    <lineage>
        <taxon>Eukaryota</taxon>
        <taxon>Metazoa</taxon>
        <taxon>Ecdysozoa</taxon>
        <taxon>Nematoda</taxon>
        <taxon>Enoplea</taxon>
        <taxon>Dorylaimia</taxon>
        <taxon>Trichinellida</taxon>
        <taxon>Trichinellidae</taxon>
        <taxon>Trichinella</taxon>
    </lineage>
</organism>
<dbReference type="Proteomes" id="UP000054995">
    <property type="component" value="Unassembled WGS sequence"/>
</dbReference>
<sequence length="117" mass="13228">MAVLVLAKVGQSDAVVVDDRCCFSRAQLTARSGQRTGRLFTTALLIGWPDLSDRPSTIHSHHQSGSIVLGFNLDFSIQYFILVPITIESDEDRNVDRYFIWIQPILEPDQLIRLADR</sequence>
<evidence type="ECO:0000313" key="1">
    <source>
        <dbReference type="EMBL" id="KRY87399.1"/>
    </source>
</evidence>
<keyword evidence="2" id="KW-1185">Reference proteome</keyword>